<evidence type="ECO:0000256" key="8">
    <source>
        <dbReference type="ARBA" id="ARBA00023237"/>
    </source>
</evidence>
<evidence type="ECO:0000256" key="4">
    <source>
        <dbReference type="ARBA" id="ARBA00022452"/>
    </source>
</evidence>
<gene>
    <name evidence="14" type="ORF">FVW59_12455</name>
</gene>
<evidence type="ECO:0000313" key="14">
    <source>
        <dbReference type="EMBL" id="TXS91017.1"/>
    </source>
</evidence>
<feature type="domain" description="Bacterial surface antigen (D15)" evidence="11">
    <location>
        <begin position="291"/>
        <end position="607"/>
    </location>
</feature>
<evidence type="ECO:0000259" key="11">
    <source>
        <dbReference type="Pfam" id="PF01103"/>
    </source>
</evidence>
<dbReference type="EMBL" id="VRYZ01000005">
    <property type="protein sequence ID" value="TXS91017.1"/>
    <property type="molecule type" value="Genomic_DNA"/>
</dbReference>
<dbReference type="GO" id="GO:0009279">
    <property type="term" value="C:cell outer membrane"/>
    <property type="evidence" value="ECO:0007669"/>
    <property type="project" value="UniProtKB-SubCell"/>
</dbReference>
<evidence type="ECO:0000256" key="6">
    <source>
        <dbReference type="ARBA" id="ARBA00022729"/>
    </source>
</evidence>
<accession>A0A5C8ZU83</accession>
<dbReference type="InterPro" id="IPR010827">
    <property type="entry name" value="BamA/TamA_POTRA"/>
</dbReference>
<dbReference type="Pfam" id="PF01103">
    <property type="entry name" value="Omp85"/>
    <property type="match status" value="1"/>
</dbReference>
<evidence type="ECO:0000256" key="7">
    <source>
        <dbReference type="ARBA" id="ARBA00023136"/>
    </source>
</evidence>
<dbReference type="InterPro" id="IPR035243">
    <property type="entry name" value="TamA_POTRA_Dom_1"/>
</dbReference>
<feature type="domain" description="POTRA" evidence="12">
    <location>
        <begin position="141"/>
        <end position="204"/>
    </location>
</feature>
<keyword evidence="7" id="KW-0472">Membrane</keyword>
<sequence>MPFFRYPRQCAVSVATGLTKVLKRSRGGARWWAGLWLCVWPLLAGAATLDYSVEGLDKSQRENVVAWLGEAPADEVERTAFLATVRERVEKGLQALGYYQPDIDFSLDKERTTWRLTIQVAAGDPVHLDEYDLRLSGEAASDPAFERYLAEAPLQPGDQLDHAAYEAMKKKLMTLAQRRGYFDARFTANRVAVEVAANTARLSLHFDSGPRYRFGPIQYQGDALSSEQLDSLMPFAEGDPFELARLQEFQSQLQRTGYFRGVLVRPRVEEAVDLAIPLALDLAPARRHSFEVGLGYSTDTEERVSMVWRTPRINRWGHSQETRLEYSAINPSGRITYNIPLSHPLYDVLQLRARLEQNEFGDIDSEQLEFGVRREIHRERWIYGYSLRHLNERWDVAGTTRSDDYLLPGFSLSHKYREGALVNPSRGLSQYYLLEGGSDQAGSDLDLVRGYGKLVYVHSLPDERHRLVGRLEAGAVFVSEGQRDDLAPSLSFFAGGSQSLRGYGYQSIGKEVKFTRDDGSTNTLVVGGDRLLIGSLEYQYRFRPSWRGAVFVDAGDAFDAEQFDANVGVGVGLHYLTPVGAVKLEVANSVSEDDPDWRFIINIGAEF</sequence>
<dbReference type="Proteomes" id="UP000321933">
    <property type="component" value="Unassembled WGS sequence"/>
</dbReference>
<evidence type="ECO:0000256" key="5">
    <source>
        <dbReference type="ARBA" id="ARBA00022692"/>
    </source>
</evidence>
<dbReference type="Gene3D" id="3.10.20.310">
    <property type="entry name" value="membrane protein fhac"/>
    <property type="match status" value="3"/>
</dbReference>
<comment type="subcellular location">
    <subcellularLocation>
        <location evidence="1">Cell outer membrane</location>
    </subcellularLocation>
</comment>
<keyword evidence="5" id="KW-0812">Transmembrane</keyword>
<dbReference type="InterPro" id="IPR039910">
    <property type="entry name" value="D15-like"/>
</dbReference>
<keyword evidence="8" id="KW-0998">Cell outer membrane</keyword>
<dbReference type="GO" id="GO:0097347">
    <property type="term" value="C:TAM protein secretion complex"/>
    <property type="evidence" value="ECO:0007669"/>
    <property type="project" value="TreeGrafter"/>
</dbReference>
<reference evidence="14 15" key="1">
    <citation type="submission" date="2019-08" db="EMBL/GenBank/DDBJ databases">
        <title>Parahaliea maris sp. nov., isolated from the surface seawater.</title>
        <authorList>
            <person name="Liu Y."/>
        </authorList>
    </citation>
    <scope>NUCLEOTIDE SEQUENCE [LARGE SCALE GENOMIC DNA]</scope>
    <source>
        <strain evidence="14 15">S2-26</strain>
    </source>
</reference>
<evidence type="ECO:0000256" key="1">
    <source>
        <dbReference type="ARBA" id="ARBA00004442"/>
    </source>
</evidence>
<keyword evidence="6" id="KW-0732">Signal</keyword>
<dbReference type="Gene3D" id="2.40.160.50">
    <property type="entry name" value="membrane protein fhac: a member of the omp85/tpsb transporter family"/>
    <property type="match status" value="1"/>
</dbReference>
<feature type="domain" description="POTRA" evidence="12">
    <location>
        <begin position="212"/>
        <end position="270"/>
    </location>
</feature>
<comment type="caution">
    <text evidence="14">The sequence shown here is derived from an EMBL/GenBank/DDBJ whole genome shotgun (WGS) entry which is preliminary data.</text>
</comment>
<proteinExistence type="inferred from homology"/>
<name>A0A5C8ZU83_9GAMM</name>
<evidence type="ECO:0000259" key="12">
    <source>
        <dbReference type="Pfam" id="PF07244"/>
    </source>
</evidence>
<dbReference type="GO" id="GO:0009306">
    <property type="term" value="P:protein secretion"/>
    <property type="evidence" value="ECO:0007669"/>
    <property type="project" value="TreeGrafter"/>
</dbReference>
<feature type="domain" description="TamA POTRA" evidence="13">
    <location>
        <begin position="51"/>
        <end position="120"/>
    </location>
</feature>
<evidence type="ECO:0000256" key="2">
    <source>
        <dbReference type="ARBA" id="ARBA00010248"/>
    </source>
</evidence>
<dbReference type="AlphaFoldDB" id="A0A5C8ZU83"/>
<dbReference type="PANTHER" id="PTHR12815">
    <property type="entry name" value="SORTING AND ASSEMBLY MACHINERY SAMM50 PROTEIN FAMILY MEMBER"/>
    <property type="match status" value="1"/>
</dbReference>
<protein>
    <recommendedName>
        <fullName evidence="3">Translocation and assembly module subunit TamA</fullName>
    </recommendedName>
    <alternativeName>
        <fullName evidence="9">Autotransporter assembly factor TamA</fullName>
    </alternativeName>
</protein>
<dbReference type="Pfam" id="PF17243">
    <property type="entry name" value="POTRA_TamA_1"/>
    <property type="match status" value="1"/>
</dbReference>
<evidence type="ECO:0000256" key="3">
    <source>
        <dbReference type="ARBA" id="ARBA00015419"/>
    </source>
</evidence>
<dbReference type="OrthoDB" id="9803054at2"/>
<organism evidence="14 15">
    <name type="scientific">Parahaliea aestuarii</name>
    <dbReference type="NCBI Taxonomy" id="1852021"/>
    <lineage>
        <taxon>Bacteria</taxon>
        <taxon>Pseudomonadati</taxon>
        <taxon>Pseudomonadota</taxon>
        <taxon>Gammaproteobacteria</taxon>
        <taxon>Cellvibrionales</taxon>
        <taxon>Halieaceae</taxon>
        <taxon>Parahaliea</taxon>
    </lineage>
</organism>
<evidence type="ECO:0000259" key="13">
    <source>
        <dbReference type="Pfam" id="PF17243"/>
    </source>
</evidence>
<keyword evidence="4" id="KW-1134">Transmembrane beta strand</keyword>
<keyword evidence="15" id="KW-1185">Reference proteome</keyword>
<dbReference type="Pfam" id="PF07244">
    <property type="entry name" value="POTRA"/>
    <property type="match status" value="2"/>
</dbReference>
<evidence type="ECO:0000256" key="9">
    <source>
        <dbReference type="ARBA" id="ARBA00033063"/>
    </source>
</evidence>
<evidence type="ECO:0000313" key="15">
    <source>
        <dbReference type="Proteomes" id="UP000321933"/>
    </source>
</evidence>
<dbReference type="InterPro" id="IPR000184">
    <property type="entry name" value="Bac_surfAg_D15"/>
</dbReference>
<comment type="similarity">
    <text evidence="2">Belongs to the TamA family.</text>
</comment>
<dbReference type="PANTHER" id="PTHR12815:SF47">
    <property type="entry name" value="TRANSLOCATION AND ASSEMBLY MODULE SUBUNIT TAMA"/>
    <property type="match status" value="1"/>
</dbReference>
<evidence type="ECO:0000256" key="10">
    <source>
        <dbReference type="ARBA" id="ARBA00093548"/>
    </source>
</evidence>
<comment type="subunit">
    <text evidence="10">Interacts with TamB to form the translocation and assembly module (TAM).</text>
</comment>